<dbReference type="GeneID" id="1463676"/>
<dbReference type="Proteomes" id="UP000256877">
    <property type="component" value="Unassembled WGS sequence"/>
</dbReference>
<dbReference type="Proteomes" id="UP000651120">
    <property type="component" value="Unassembled WGS sequence"/>
</dbReference>
<dbReference type="OrthoDB" id="46160at2157"/>
<accession>A0A371QVK7</accession>
<gene>
    <name evidence="3" type="ORF">CGL51_11320</name>
    <name evidence="4" type="ORF">CGL52_00690</name>
    <name evidence="2" type="ORF">HA333_07955</name>
</gene>
<sequence length="181" mass="19207">MNWGRALLTIGSLQFLISMAAAERLYPGYDPLRNYISDLGSLNAPTSTLFNTSVFLLGLLGLLSAYLLRREIGRISAVLLALASIGAMGVGVFPEDYGAPHWISALIAFLLGAIAVMAMGARMGGFFKAFGLAAGVISLTALALFIPRVHTPLGIGGLERLVAYPILVFFVVYGVARREAS</sequence>
<organism evidence="3 6">
    <name type="scientific">Pyrobaculum aerophilum</name>
    <dbReference type="NCBI Taxonomy" id="13773"/>
    <lineage>
        <taxon>Archaea</taxon>
        <taxon>Thermoproteota</taxon>
        <taxon>Thermoprotei</taxon>
        <taxon>Thermoproteales</taxon>
        <taxon>Thermoproteaceae</taxon>
        <taxon>Pyrobaculum</taxon>
    </lineage>
</organism>
<keyword evidence="1" id="KW-1133">Transmembrane helix</keyword>
<dbReference type="EMBL" id="NMUE01000045">
    <property type="protein sequence ID" value="RFA94011.1"/>
    <property type="molecule type" value="Genomic_DNA"/>
</dbReference>
<evidence type="ECO:0000313" key="2">
    <source>
        <dbReference type="EMBL" id="HII47360.1"/>
    </source>
</evidence>
<evidence type="ECO:0000313" key="5">
    <source>
        <dbReference type="Proteomes" id="UP000256877"/>
    </source>
</evidence>
<comment type="caution">
    <text evidence="3">The sequence shown here is derived from an EMBL/GenBank/DDBJ whole genome shotgun (WGS) entry which is preliminary data.</text>
</comment>
<feature type="transmembrane region" description="Helical" evidence="1">
    <location>
        <begin position="46"/>
        <end position="68"/>
    </location>
</feature>
<evidence type="ECO:0000313" key="6">
    <source>
        <dbReference type="Proteomes" id="UP000257123"/>
    </source>
</evidence>
<reference evidence="2" key="2">
    <citation type="journal article" date="2020" name="bioRxiv">
        <title>A rank-normalized archaeal taxonomy based on genome phylogeny resolves widespread incomplete and uneven classifications.</title>
        <authorList>
            <person name="Rinke C."/>
            <person name="Chuvochina M."/>
            <person name="Mussig A.J."/>
            <person name="Chaumeil P.-A."/>
            <person name="Waite D.W."/>
            <person name="Whitman W.B."/>
            <person name="Parks D.H."/>
            <person name="Hugenholtz P."/>
        </authorList>
    </citation>
    <scope>NUCLEOTIDE SEQUENCE</scope>
    <source>
        <strain evidence="2">UBA8839</strain>
    </source>
</reference>
<feature type="transmembrane region" description="Helical" evidence="1">
    <location>
        <begin position="75"/>
        <end position="93"/>
    </location>
</feature>
<protein>
    <submittedName>
        <fullName evidence="3">DUF998 domain-containing protein</fullName>
    </submittedName>
</protein>
<evidence type="ECO:0000313" key="3">
    <source>
        <dbReference type="EMBL" id="RFA94011.1"/>
    </source>
</evidence>
<reference evidence="5 6" key="1">
    <citation type="submission" date="2017-07" db="EMBL/GenBank/DDBJ databases">
        <title>Draft genome sequence of aerobic hyperthermophilic archaea, Pyrobaculum aerophilum YKB31 and YKB32.</title>
        <authorList>
            <person name="Mochizuki T."/>
            <person name="Berliner A.J."/>
            <person name="Yoshida-Takashima Y."/>
            <person name="Takaki Y."/>
            <person name="Nunoura T."/>
            <person name="Takai K."/>
        </authorList>
    </citation>
    <scope>NUCLEOTIDE SEQUENCE [LARGE SCALE GENOMIC DNA]</scope>
    <source>
        <strain evidence="3 6">YKB31</strain>
        <strain evidence="4 5">YKB32</strain>
    </source>
</reference>
<evidence type="ECO:0000313" key="4">
    <source>
        <dbReference type="EMBL" id="RFB00409.1"/>
    </source>
</evidence>
<keyword evidence="1" id="KW-0472">Membrane</keyword>
<feature type="transmembrane region" description="Helical" evidence="1">
    <location>
        <begin position="99"/>
        <end position="119"/>
    </location>
</feature>
<feature type="transmembrane region" description="Helical" evidence="1">
    <location>
        <begin position="158"/>
        <end position="176"/>
    </location>
</feature>
<name>A0A371QVK7_9CREN</name>
<dbReference type="EMBL" id="NMUF01000001">
    <property type="protein sequence ID" value="RFB00409.1"/>
    <property type="molecule type" value="Genomic_DNA"/>
</dbReference>
<dbReference type="EMBL" id="DUJP01000028">
    <property type="protein sequence ID" value="HII47360.1"/>
    <property type="molecule type" value="Genomic_DNA"/>
</dbReference>
<dbReference type="OMA" id="EDYGTPH"/>
<dbReference type="AlphaFoldDB" id="A0A371QVK7"/>
<dbReference type="InterPro" id="IPR009339">
    <property type="entry name" value="DUF998"/>
</dbReference>
<keyword evidence="1" id="KW-0812">Transmembrane</keyword>
<dbReference type="Proteomes" id="UP000257123">
    <property type="component" value="Unassembled WGS sequence"/>
</dbReference>
<dbReference type="Pfam" id="PF06197">
    <property type="entry name" value="DUF998"/>
    <property type="match status" value="1"/>
</dbReference>
<proteinExistence type="predicted"/>
<evidence type="ECO:0000256" key="1">
    <source>
        <dbReference type="SAM" id="Phobius"/>
    </source>
</evidence>
<dbReference type="RefSeq" id="WP_011008982.1">
    <property type="nucleotide sequence ID" value="NZ_DAIOPL010000010.1"/>
</dbReference>
<feature type="transmembrane region" description="Helical" evidence="1">
    <location>
        <begin position="126"/>
        <end position="146"/>
    </location>
</feature>